<dbReference type="InterPro" id="IPR008327">
    <property type="entry name" value="Sig_transdc_resp-reg_antiterm"/>
</dbReference>
<dbReference type="STRING" id="1328313.DS2_02218"/>
<name>W7QJA2_9ALTE</name>
<dbReference type="EMBL" id="ARZY01000002">
    <property type="protein sequence ID" value="EWH11961.1"/>
    <property type="molecule type" value="Genomic_DNA"/>
</dbReference>
<evidence type="ECO:0000313" key="4">
    <source>
        <dbReference type="EMBL" id="EWH11961.1"/>
    </source>
</evidence>
<dbReference type="InterPro" id="IPR011006">
    <property type="entry name" value="CheY-like_superfamily"/>
</dbReference>
<evidence type="ECO:0000259" key="3">
    <source>
        <dbReference type="PROSITE" id="PS50921"/>
    </source>
</evidence>
<evidence type="ECO:0000313" key="5">
    <source>
        <dbReference type="Proteomes" id="UP000019276"/>
    </source>
</evidence>
<evidence type="ECO:0000259" key="2">
    <source>
        <dbReference type="PROSITE" id="PS50110"/>
    </source>
</evidence>
<dbReference type="PROSITE" id="PS50921">
    <property type="entry name" value="ANTAR"/>
    <property type="match status" value="1"/>
</dbReference>
<feature type="domain" description="ANTAR" evidence="3">
    <location>
        <begin position="133"/>
        <end position="194"/>
    </location>
</feature>
<organism evidence="4 5">
    <name type="scientific">Catenovulum agarivorans DS-2</name>
    <dbReference type="NCBI Taxonomy" id="1328313"/>
    <lineage>
        <taxon>Bacteria</taxon>
        <taxon>Pseudomonadati</taxon>
        <taxon>Pseudomonadota</taxon>
        <taxon>Gammaproteobacteria</taxon>
        <taxon>Alteromonadales</taxon>
        <taxon>Alteromonadaceae</taxon>
        <taxon>Catenovulum</taxon>
    </lineage>
</organism>
<dbReference type="InterPro" id="IPR001789">
    <property type="entry name" value="Sig_transdc_resp-reg_receiver"/>
</dbReference>
<feature type="domain" description="Response regulatory" evidence="2">
    <location>
        <begin position="14"/>
        <end position="127"/>
    </location>
</feature>
<dbReference type="PATRIC" id="fig|1328313.3.peg.462"/>
<dbReference type="AlphaFoldDB" id="W7QJA2"/>
<dbReference type="eggNOG" id="COG3707">
    <property type="taxonomic scope" value="Bacteria"/>
</dbReference>
<accession>W7QJA2</accession>
<dbReference type="Pfam" id="PF03861">
    <property type="entry name" value="ANTAR"/>
    <property type="match status" value="1"/>
</dbReference>
<comment type="caution">
    <text evidence="4">The sequence shown here is derived from an EMBL/GenBank/DDBJ whole genome shotgun (WGS) entry which is preliminary data.</text>
</comment>
<sequence length="201" mass="22911">MQSKYESHRSIGLRALLLVESEDFDRDLKNALLTCGYDVYPALTSSHILKMVDNVDPSVIVLDVDRLTTDNIHSLHILNQIDPRPMVIFTEFSDEEMIDRVLKSRINAYIVGDKLPHHVGPTVQIAIARFKEVQSLKDELSETKRKLEGRKWIDKAKGLLMNTKGLTEDQAYQTLRKMAMDNSQRIDEVAKNVISFMQAVG</sequence>
<evidence type="ECO:0000256" key="1">
    <source>
        <dbReference type="PROSITE-ProRule" id="PRU00169"/>
    </source>
</evidence>
<dbReference type="Gene3D" id="1.10.10.10">
    <property type="entry name" value="Winged helix-like DNA-binding domain superfamily/Winged helix DNA-binding domain"/>
    <property type="match status" value="1"/>
</dbReference>
<dbReference type="SUPFAM" id="SSF52172">
    <property type="entry name" value="CheY-like"/>
    <property type="match status" value="1"/>
</dbReference>
<dbReference type="OrthoDB" id="9782798at2"/>
<dbReference type="GO" id="GO:0000160">
    <property type="term" value="P:phosphorelay signal transduction system"/>
    <property type="evidence" value="ECO:0007669"/>
    <property type="project" value="InterPro"/>
</dbReference>
<dbReference type="RefSeq" id="WP_035012978.1">
    <property type="nucleotide sequence ID" value="NZ_ARZY01000002.1"/>
</dbReference>
<dbReference type="InterPro" id="IPR005561">
    <property type="entry name" value="ANTAR"/>
</dbReference>
<keyword evidence="5" id="KW-1185">Reference proteome</keyword>
<reference evidence="4 5" key="1">
    <citation type="journal article" date="2014" name="Genome Announc.">
        <title>Draft Genome Sequence of the Agar-Degrading Bacterium Catenovulum sp. Strain DS-2, Isolated from Intestines of Haliotis diversicolor.</title>
        <authorList>
            <person name="Shan D."/>
            <person name="Li X."/>
            <person name="Gu Z."/>
            <person name="Wei G."/>
            <person name="Gao Z."/>
            <person name="Shao Z."/>
        </authorList>
    </citation>
    <scope>NUCLEOTIDE SEQUENCE [LARGE SCALE GENOMIC DNA]</scope>
    <source>
        <strain evidence="4 5">DS-2</strain>
    </source>
</reference>
<feature type="modified residue" description="4-aspartylphosphate" evidence="1">
    <location>
        <position position="63"/>
    </location>
</feature>
<dbReference type="InterPro" id="IPR036388">
    <property type="entry name" value="WH-like_DNA-bd_sf"/>
</dbReference>
<dbReference type="SMART" id="SM01012">
    <property type="entry name" value="ANTAR"/>
    <property type="match status" value="1"/>
</dbReference>
<dbReference type="Proteomes" id="UP000019276">
    <property type="component" value="Unassembled WGS sequence"/>
</dbReference>
<dbReference type="PROSITE" id="PS50110">
    <property type="entry name" value="RESPONSE_REGULATORY"/>
    <property type="match status" value="1"/>
</dbReference>
<keyword evidence="1" id="KW-0597">Phosphoprotein</keyword>
<dbReference type="PIRSF" id="PIRSF036382">
    <property type="entry name" value="RR_antiterm"/>
    <property type="match status" value="1"/>
</dbReference>
<gene>
    <name evidence="4" type="ORF">DS2_02218</name>
</gene>
<proteinExistence type="predicted"/>
<dbReference type="GO" id="GO:0003723">
    <property type="term" value="F:RNA binding"/>
    <property type="evidence" value="ECO:0007669"/>
    <property type="project" value="InterPro"/>
</dbReference>
<dbReference type="Gene3D" id="3.40.50.2300">
    <property type="match status" value="1"/>
</dbReference>
<protein>
    <submittedName>
        <fullName evidence="4">Response regulator receiver/ANTAR domain-containing protein</fullName>
    </submittedName>
</protein>